<feature type="transmembrane region" description="Helical" evidence="7">
    <location>
        <begin position="167"/>
        <end position="184"/>
    </location>
</feature>
<accession>A0A510NWI8</accession>
<dbReference type="Gene3D" id="1.20.1250.20">
    <property type="entry name" value="MFS general substrate transporter like domains"/>
    <property type="match status" value="1"/>
</dbReference>
<evidence type="ECO:0000256" key="7">
    <source>
        <dbReference type="SAM" id="Phobius"/>
    </source>
</evidence>
<feature type="region of interest" description="Disordered" evidence="6">
    <location>
        <begin position="38"/>
        <end position="57"/>
    </location>
</feature>
<keyword evidence="3 7" id="KW-0812">Transmembrane</keyword>
<evidence type="ECO:0000256" key="3">
    <source>
        <dbReference type="ARBA" id="ARBA00022692"/>
    </source>
</evidence>
<dbReference type="EMBL" id="DF933814">
    <property type="protein sequence ID" value="GAM36585.1"/>
    <property type="molecule type" value="Genomic_DNA"/>
</dbReference>
<sequence length="292" mass="32328">MFSIYLLFIPETCRNIVGNGSIPPQSWNKPAIQYVKDKRKKNENRHAAKRETMSKKQRPNLLSSIPILFQKESFLILIYGAFVYSGYIMILTGLPQQLSSTYNYNSIQVGLCYIPIGVGPIIIRPIVGRVMDANFRRYTRKSGVATIDNNVQQDIDNLPIERIRLEISLAFVYISSIAILPYGWVMGLQKPPLPAVLVMLFIMGLCTSASVQPLTALIIDINPKSPAAAGAAFNLVRCLLAAGGAAIVNPLLNSIGRGWTGTIVALSWILLSVCWWAVIILGPKWRKQAKKA</sequence>
<dbReference type="Proteomes" id="UP000053095">
    <property type="component" value="Unassembled WGS sequence"/>
</dbReference>
<dbReference type="GO" id="GO:0005886">
    <property type="term" value="C:plasma membrane"/>
    <property type="evidence" value="ECO:0007669"/>
    <property type="project" value="TreeGrafter"/>
</dbReference>
<feature type="transmembrane region" description="Helical" evidence="7">
    <location>
        <begin position="74"/>
        <end position="94"/>
    </location>
</feature>
<dbReference type="SUPFAM" id="SSF103473">
    <property type="entry name" value="MFS general substrate transporter"/>
    <property type="match status" value="1"/>
</dbReference>
<dbReference type="PANTHER" id="PTHR23502">
    <property type="entry name" value="MAJOR FACILITATOR SUPERFAMILY"/>
    <property type="match status" value="1"/>
</dbReference>
<evidence type="ECO:0000256" key="5">
    <source>
        <dbReference type="ARBA" id="ARBA00023136"/>
    </source>
</evidence>
<feature type="compositionally biased region" description="Basic and acidic residues" evidence="6">
    <location>
        <begin position="44"/>
        <end position="54"/>
    </location>
</feature>
<proteinExistence type="predicted"/>
<protein>
    <submittedName>
        <fullName evidence="8">Florfenicol exporter</fullName>
    </submittedName>
</protein>
<feature type="transmembrane region" description="Helical" evidence="7">
    <location>
        <begin position="196"/>
        <end position="219"/>
    </location>
</feature>
<feature type="transmembrane region" description="Helical" evidence="7">
    <location>
        <begin position="258"/>
        <end position="281"/>
    </location>
</feature>
<evidence type="ECO:0000313" key="8">
    <source>
        <dbReference type="EMBL" id="GAM36585.1"/>
    </source>
</evidence>
<evidence type="ECO:0000256" key="1">
    <source>
        <dbReference type="ARBA" id="ARBA00004141"/>
    </source>
</evidence>
<keyword evidence="2" id="KW-0813">Transport</keyword>
<keyword evidence="5 7" id="KW-0472">Membrane</keyword>
<dbReference type="GO" id="GO:0022857">
    <property type="term" value="F:transmembrane transporter activity"/>
    <property type="evidence" value="ECO:0007669"/>
    <property type="project" value="TreeGrafter"/>
</dbReference>
<evidence type="ECO:0000256" key="6">
    <source>
        <dbReference type="SAM" id="MobiDB-lite"/>
    </source>
</evidence>
<name>A0A510NWI8_TALPI</name>
<evidence type="ECO:0000256" key="2">
    <source>
        <dbReference type="ARBA" id="ARBA00022448"/>
    </source>
</evidence>
<evidence type="ECO:0000256" key="4">
    <source>
        <dbReference type="ARBA" id="ARBA00022989"/>
    </source>
</evidence>
<comment type="subcellular location">
    <subcellularLocation>
        <location evidence="1">Membrane</location>
        <topology evidence="1">Multi-pass membrane protein</topology>
    </subcellularLocation>
</comment>
<gene>
    <name evidence="8" type="ORF">TCE0_018r05782</name>
</gene>
<keyword evidence="9" id="KW-1185">Reference proteome</keyword>
<feature type="transmembrane region" description="Helical" evidence="7">
    <location>
        <begin position="106"/>
        <end position="127"/>
    </location>
</feature>
<dbReference type="PANTHER" id="PTHR23502:SF51">
    <property type="entry name" value="QUINIDINE RESISTANCE PROTEIN 1-RELATED"/>
    <property type="match status" value="1"/>
</dbReference>
<evidence type="ECO:0000313" key="9">
    <source>
        <dbReference type="Proteomes" id="UP000053095"/>
    </source>
</evidence>
<dbReference type="AlphaFoldDB" id="A0A510NWI8"/>
<dbReference type="InterPro" id="IPR036259">
    <property type="entry name" value="MFS_trans_sf"/>
</dbReference>
<keyword evidence="4 7" id="KW-1133">Transmembrane helix</keyword>
<organism evidence="8 9">
    <name type="scientific">Talaromyces pinophilus</name>
    <name type="common">Penicillium pinophilum</name>
    <dbReference type="NCBI Taxonomy" id="128442"/>
    <lineage>
        <taxon>Eukaryota</taxon>
        <taxon>Fungi</taxon>
        <taxon>Dikarya</taxon>
        <taxon>Ascomycota</taxon>
        <taxon>Pezizomycotina</taxon>
        <taxon>Eurotiomycetes</taxon>
        <taxon>Eurotiomycetidae</taxon>
        <taxon>Eurotiales</taxon>
        <taxon>Trichocomaceae</taxon>
        <taxon>Talaromyces</taxon>
        <taxon>Talaromyces sect. Talaromyces</taxon>
    </lineage>
</organism>
<reference evidence="9" key="1">
    <citation type="journal article" date="2015" name="Genome Announc.">
        <title>Draft genome sequence of Talaromyces cellulolyticus strain Y-94, a source of lignocellulosic biomass-degrading enzymes.</title>
        <authorList>
            <person name="Fujii T."/>
            <person name="Koike H."/>
            <person name="Sawayama S."/>
            <person name="Yano S."/>
            <person name="Inoue H."/>
        </authorList>
    </citation>
    <scope>NUCLEOTIDE SEQUENCE [LARGE SCALE GENOMIC DNA]</scope>
    <source>
        <strain evidence="9">Y-94</strain>
    </source>
</reference>
<feature type="transmembrane region" description="Helical" evidence="7">
    <location>
        <begin position="231"/>
        <end position="252"/>
    </location>
</feature>